<reference evidence="1" key="1">
    <citation type="submission" date="2020-05" db="EMBL/GenBank/DDBJ databases">
        <title>Phylogenomic resolution of chytrid fungi.</title>
        <authorList>
            <person name="Stajich J.E."/>
            <person name="Amses K."/>
            <person name="Simmons R."/>
            <person name="Seto K."/>
            <person name="Myers J."/>
            <person name="Bonds A."/>
            <person name="Quandt C.A."/>
            <person name="Barry K."/>
            <person name="Liu P."/>
            <person name="Grigoriev I."/>
            <person name="Longcore J.E."/>
            <person name="James T.Y."/>
        </authorList>
    </citation>
    <scope>NUCLEOTIDE SEQUENCE</scope>
    <source>
        <strain evidence="1">JEL0318</strain>
    </source>
</reference>
<protein>
    <submittedName>
        <fullName evidence="1">Uncharacterized protein</fullName>
    </submittedName>
</protein>
<feature type="non-terminal residue" evidence="1">
    <location>
        <position position="166"/>
    </location>
</feature>
<sequence>GNIILELNGGNAAKELVSLVLPQDGRGVGDEGGLFLRVGDGTASAVYKITGGDPSKGTLAVDTVKDLKEGMVVQFMQYKGSRDSTKSSDIAGKGFFFMATDPDVYSNEEANTSPDSMPETHRLIAARSEGGFIYGDGESSASQDVDSAIGGTSVCNVPWSSVRLLT</sequence>
<name>A0AAD5X0I8_9FUNG</name>
<dbReference type="AlphaFoldDB" id="A0AAD5X0I8"/>
<accession>A0AAD5X0I8</accession>
<comment type="caution">
    <text evidence="1">The sequence shown here is derived from an EMBL/GenBank/DDBJ whole genome shotgun (WGS) entry which is preliminary data.</text>
</comment>
<evidence type="ECO:0000313" key="2">
    <source>
        <dbReference type="Proteomes" id="UP001212841"/>
    </source>
</evidence>
<organism evidence="1 2">
    <name type="scientific">Rhizophlyctis rosea</name>
    <dbReference type="NCBI Taxonomy" id="64517"/>
    <lineage>
        <taxon>Eukaryota</taxon>
        <taxon>Fungi</taxon>
        <taxon>Fungi incertae sedis</taxon>
        <taxon>Chytridiomycota</taxon>
        <taxon>Chytridiomycota incertae sedis</taxon>
        <taxon>Chytridiomycetes</taxon>
        <taxon>Rhizophlyctidales</taxon>
        <taxon>Rhizophlyctidaceae</taxon>
        <taxon>Rhizophlyctis</taxon>
    </lineage>
</organism>
<keyword evidence="2" id="KW-1185">Reference proteome</keyword>
<dbReference type="Proteomes" id="UP001212841">
    <property type="component" value="Unassembled WGS sequence"/>
</dbReference>
<proteinExistence type="predicted"/>
<evidence type="ECO:0000313" key="1">
    <source>
        <dbReference type="EMBL" id="KAJ3042840.1"/>
    </source>
</evidence>
<gene>
    <name evidence="1" type="ORF">HK097_001894</name>
</gene>
<dbReference type="EMBL" id="JADGJD010001390">
    <property type="protein sequence ID" value="KAJ3042840.1"/>
    <property type="molecule type" value="Genomic_DNA"/>
</dbReference>